<evidence type="ECO:0000313" key="2">
    <source>
        <dbReference type="EMBL" id="SVA44166.1"/>
    </source>
</evidence>
<gene>
    <name evidence="2" type="ORF">METZ01_LOCUS97020</name>
</gene>
<protein>
    <recommendedName>
        <fullName evidence="1">[Acyl-carrier-protein] S-malonyltransferase-like inserted helical domain-containing protein</fullName>
    </recommendedName>
</protein>
<dbReference type="NCBIfam" id="TIGR02814">
    <property type="entry name" value="pfaD_fam"/>
    <property type="match status" value="1"/>
</dbReference>
<dbReference type="CDD" id="cd04742">
    <property type="entry name" value="NPD_FabD"/>
    <property type="match status" value="1"/>
</dbReference>
<sequence length="544" mass="59810">MNQILLSSKIPDSSRKLKIIPEAVSYSDAEIRDKLLQLDKTCCVVKNGDAVGVCLEEDADESSSGTSMSLLAQALPLKTTQLGDPEFIKVHGLKMAYMTGSMANGIASENLVISSGKVGLLSSFGAAGLLPSRIEQAINIIQKALPDGPYAFNLIHSPSEDAIERAAVDLYLKYGVRTVEASAFLGLTPNIVRYRVAGLRRSTQNQVEITNRVIAKISRAEVASKFMAPAPEAMLNKLLEEKSITREQAQLAAAVPMADDITVEADSGGHTDNRPLVSLLPAIIALREQFQVQYGYSHSIRVGAAGGIGTPASALAAFMMGAAYVVTGSVNQACVEAAASEHSKGLLAQAEMADVIMAPAADMFEMGVELQVLKRGTLFPMRAKKLYELYKNYESIEEIPLPERQKLEQQVFCNSLEEIWRQTKEHFYERDPHQIERAKDHPKRKMALIFRWYLGLTSYWSNSGEKGRETDYQIWAGPAIGAFNNWVKGSYLEDVSQRKTVEVAWHIMTGAAYLYRLRLLQTQGIRLPSSCEAYLPQPFSAIPN</sequence>
<feature type="domain" description="[Acyl-carrier-protein] S-malonyltransferase-like inserted helical" evidence="1">
    <location>
        <begin position="393"/>
        <end position="472"/>
    </location>
</feature>
<dbReference type="InterPro" id="IPR014179">
    <property type="entry name" value="PfaD-like_TIM-barrel"/>
</dbReference>
<dbReference type="Pfam" id="PF21607">
    <property type="entry name" value="FabD_helical_ins"/>
    <property type="match status" value="1"/>
</dbReference>
<dbReference type="PANTHER" id="PTHR32332:SF20">
    <property type="entry name" value="2-NITROPROPANE DIOXYGENASE-LIKE PROTEIN"/>
    <property type="match status" value="1"/>
</dbReference>
<dbReference type="EMBL" id="UINC01009878">
    <property type="protein sequence ID" value="SVA44166.1"/>
    <property type="molecule type" value="Genomic_DNA"/>
</dbReference>
<proteinExistence type="predicted"/>
<dbReference type="InterPro" id="IPR013785">
    <property type="entry name" value="Aldolase_TIM"/>
</dbReference>
<reference evidence="2" key="1">
    <citation type="submission" date="2018-05" db="EMBL/GenBank/DDBJ databases">
        <authorList>
            <person name="Lanie J.A."/>
            <person name="Ng W.-L."/>
            <person name="Kazmierczak K.M."/>
            <person name="Andrzejewski T.M."/>
            <person name="Davidsen T.M."/>
            <person name="Wayne K.J."/>
            <person name="Tettelin H."/>
            <person name="Glass J.I."/>
            <person name="Rusch D."/>
            <person name="Podicherti R."/>
            <person name="Tsui H.-C.T."/>
            <person name="Winkler M.E."/>
        </authorList>
    </citation>
    <scope>NUCLEOTIDE SEQUENCE</scope>
</reference>
<accession>A0A381VV21</accession>
<name>A0A381VV21_9ZZZZ</name>
<dbReference type="AlphaFoldDB" id="A0A381VV21"/>
<dbReference type="SUPFAM" id="SSF51395">
    <property type="entry name" value="FMN-linked oxidoreductases"/>
    <property type="match status" value="1"/>
</dbReference>
<evidence type="ECO:0000259" key="1">
    <source>
        <dbReference type="Pfam" id="PF21607"/>
    </source>
</evidence>
<dbReference type="Gene3D" id="3.20.20.70">
    <property type="entry name" value="Aldolase class I"/>
    <property type="match status" value="1"/>
</dbReference>
<organism evidence="2">
    <name type="scientific">marine metagenome</name>
    <dbReference type="NCBI Taxonomy" id="408172"/>
    <lineage>
        <taxon>unclassified sequences</taxon>
        <taxon>metagenomes</taxon>
        <taxon>ecological metagenomes</taxon>
    </lineage>
</organism>
<dbReference type="InterPro" id="IPR049489">
    <property type="entry name" value="FabD-like_helical_ins"/>
</dbReference>
<dbReference type="PANTHER" id="PTHR32332">
    <property type="entry name" value="2-NITROPROPANE DIOXYGENASE"/>
    <property type="match status" value="1"/>
</dbReference>
<dbReference type="Pfam" id="PF03060">
    <property type="entry name" value="NMO"/>
    <property type="match status" value="1"/>
</dbReference>